<dbReference type="RefSeq" id="WP_162364382.1">
    <property type="nucleotide sequence ID" value="NZ_WUBS01000002.1"/>
</dbReference>
<feature type="compositionally biased region" description="Low complexity" evidence="1">
    <location>
        <begin position="44"/>
        <end position="56"/>
    </location>
</feature>
<accession>A0A845SFH6</accession>
<keyword evidence="3" id="KW-1185">Reference proteome</keyword>
<proteinExistence type="predicted"/>
<reference evidence="2 3" key="2">
    <citation type="submission" date="2020-02" db="EMBL/GenBank/DDBJ databases">
        <title>The new genus of Enterobacteriales.</title>
        <authorList>
            <person name="Kim I.S."/>
        </authorList>
    </citation>
    <scope>NUCLEOTIDE SEQUENCE [LARGE SCALE GENOMIC DNA]</scope>
    <source>
        <strain evidence="2 3">SAP-6</strain>
    </source>
</reference>
<evidence type="ECO:0000313" key="2">
    <source>
        <dbReference type="EMBL" id="NDL61694.1"/>
    </source>
</evidence>
<reference evidence="2 3" key="1">
    <citation type="submission" date="2019-12" db="EMBL/GenBank/DDBJ databases">
        <authorList>
            <person name="Lee S.D."/>
        </authorList>
    </citation>
    <scope>NUCLEOTIDE SEQUENCE [LARGE SCALE GENOMIC DNA]</scope>
    <source>
        <strain evidence="2 3">SAP-6</strain>
    </source>
</reference>
<name>A0A845SFH6_9GAMM</name>
<feature type="region of interest" description="Disordered" evidence="1">
    <location>
        <begin position="30"/>
        <end position="63"/>
    </location>
</feature>
<comment type="caution">
    <text evidence="2">The sequence shown here is derived from an EMBL/GenBank/DDBJ whole genome shotgun (WGS) entry which is preliminary data.</text>
</comment>
<evidence type="ECO:0000256" key="1">
    <source>
        <dbReference type="SAM" id="MobiDB-lite"/>
    </source>
</evidence>
<sequence>MYDDISTFKKKANLANFNFRAIAHNNDNDAPEASVHSATVNPFADAAGGERAAADGPLPAEAPPMAEINAAPVYAQRETPVAARRPRAAVTALDDIFSNDHNTARLPDGGYAPGQEENDGAAHHAVPLFALFKSIAAKA</sequence>
<dbReference type="Proteomes" id="UP000461443">
    <property type="component" value="Unassembled WGS sequence"/>
</dbReference>
<organism evidence="2 3">
    <name type="scientific">Acerihabitans arboris</name>
    <dbReference type="NCBI Taxonomy" id="2691583"/>
    <lineage>
        <taxon>Bacteria</taxon>
        <taxon>Pseudomonadati</taxon>
        <taxon>Pseudomonadota</taxon>
        <taxon>Gammaproteobacteria</taxon>
        <taxon>Enterobacterales</taxon>
        <taxon>Pectobacteriaceae</taxon>
        <taxon>Acerihabitans</taxon>
    </lineage>
</organism>
<dbReference type="EMBL" id="WUBS01000002">
    <property type="protein sequence ID" value="NDL61694.1"/>
    <property type="molecule type" value="Genomic_DNA"/>
</dbReference>
<evidence type="ECO:0000313" key="3">
    <source>
        <dbReference type="Proteomes" id="UP000461443"/>
    </source>
</evidence>
<feature type="region of interest" description="Disordered" evidence="1">
    <location>
        <begin position="99"/>
        <end position="119"/>
    </location>
</feature>
<dbReference type="AlphaFoldDB" id="A0A845SFH6"/>
<protein>
    <submittedName>
        <fullName evidence="2">Uncharacterized protein</fullName>
    </submittedName>
</protein>
<gene>
    <name evidence="2" type="ORF">GRH90_02815</name>
</gene>